<dbReference type="SUPFAM" id="SSF52777">
    <property type="entry name" value="CoA-dependent acyltransferases"/>
    <property type="match status" value="4"/>
</dbReference>
<evidence type="ECO:0000256" key="8">
    <source>
        <dbReference type="ARBA" id="ARBA00033440"/>
    </source>
</evidence>
<dbReference type="SUPFAM" id="SSF55469">
    <property type="entry name" value="FMN-dependent nitroreductase-like"/>
    <property type="match status" value="1"/>
</dbReference>
<accession>A0ABU4MD50</accession>
<feature type="domain" description="Carrier" evidence="10">
    <location>
        <begin position="1511"/>
        <end position="1585"/>
    </location>
</feature>
<dbReference type="SUPFAM" id="SSF56801">
    <property type="entry name" value="Acetyl-CoA synthetase-like"/>
    <property type="match status" value="1"/>
</dbReference>
<comment type="pathway">
    <text evidence="2">Siderophore biosynthesis; mycobactin biosynthesis.</text>
</comment>
<keyword evidence="6" id="KW-0597">Phosphoprotein</keyword>
<evidence type="ECO:0000256" key="2">
    <source>
        <dbReference type="ARBA" id="ARBA00005102"/>
    </source>
</evidence>
<feature type="domain" description="Carrier" evidence="10">
    <location>
        <begin position="458"/>
        <end position="532"/>
    </location>
</feature>
<evidence type="ECO:0000313" key="11">
    <source>
        <dbReference type="EMBL" id="MDX3025806.1"/>
    </source>
</evidence>
<evidence type="ECO:0000256" key="3">
    <source>
        <dbReference type="ARBA" id="ARBA00007380"/>
    </source>
</evidence>
<dbReference type="PROSITE" id="PS00455">
    <property type="entry name" value="AMP_BINDING"/>
    <property type="match status" value="1"/>
</dbReference>
<dbReference type="InterPro" id="IPR020845">
    <property type="entry name" value="AMP-binding_CS"/>
</dbReference>
<dbReference type="PROSITE" id="PS50075">
    <property type="entry name" value="CARRIER"/>
    <property type="match status" value="2"/>
</dbReference>
<sequence length="1829" mass="195626">MTDQTIAAVHPATPAQQGFLLGTLAAPSDALFVEQAVLPLTGPLDMARLERALAGMVDGHEILRTGLAWNLAADPQQVVLTRGESTIGVVNSRGHDAARQQARLEELLRAERAQPFDLTRPPLLRLAVQHLDGERHRMVWTHHHGVLDGWSHLALVNELLQRYAGHIPPERPEFGAYARWLASQDRSRQQTYWSGHLAGYQPLPAIAEHLPFPDQERYGQHSLDLDAATAEALNGFARAHGTTTAAVLISGWGLVAARQRDRDDLAVGVTVSGRTGTFPGVADLIGPVATTMPIRLPAPVGDSGEWMSGVQDLLAQAEANSACSTADLYAWAGLAPGGTLYDSVVSIANYPHTGNGPASGLVLETAGIRSDGGRTRHPLALIVESFDGLRLRLVNDRTRVGDDEARAALDALHAMLRKLAAGAAPSVADLAVAAHGLAPFQPRPSTVESLPASGRAADDGDPLVRVLADAFADVLGQSVRADDDFLAAGGHSLLALRLATRLRTALGVDLTLGDMLTAGTPRALATRVRHLLNNDTLAPDPLPPLTPAPGTGEPFALTGIQQAYWTGRSADFDLGGVDSHLYTEADLPEVDLERLAAVWRALIARHPMLRAVTTPDGRQQILTDVPPYRIHTTDLRADADTEAELARMRERLAHPHRDTSAWPLFTVEAALLPGGATRLFLSFDLLIGDALSWQILYREACALYENPDAELPALEVTFADYVAHLPALAAGPHYERDRAYWRAKLPALLAPPALPLLPEPADPAGGPRFSRLQLCLPPDDLAALRHVAAAHGATLSALLMAAFAETLGTFTNTSAFLVNTTIYNRPGVHPQINQIVGDFTSTVLTGIDLGVAPTFAGRLRALQRQLWADLDHARYSGVEVLRDLQQARGRTGAVAPVVFTSTLDLEVPGAEPATAFPGTIGFGIGQTPQVLLDYQTYQVAGHLVINFDTVDGRLPDGLVQAMLQDHEAQLRTLIDDTSAPERPHLRAAAPAPELAAPLGGDRLLHEPFFAQAHRTPHATAIVCDGERTTYGDLADAARQIADRITAADPAGELVAVLCRPGREQAAATLGVLLAGYAYVPLDPSWPAERLHELLAATGSAVVVTEQETRTRTRLPAGLTVLLTDDLTPTTGPTADRAKRRRTADDLAYVIYTSGSTGRPKGVMISHRGALNTILDVNERFGIGATDAVLAVSPATFDLSVWDLFGTLAAGATLMVPTRGQRLDPAAWTALARAEHVTVWNSVPVLMDLLLDSLPPGDIVLEGLRVCLLSGDWIPLNVPGRLRERAPKCRIVSLGGATEGSIWSILHEIGDVDPAWSSIPYGCAMTGQSVQVLDDQLRPCPAHVPGQLYIGGHGTALGYWRAPELTEAAFVFDGRTGRRLYRTGDWGRLRPDGTLEFLGRRDAQVKIRGYRVELREVETALRAVPGVEQAAVVATGERTDRRLAAFAVTARPLDAVRADLARRLPAHMLPASFTALPELPLSATSKVDRGALERLAADLDRCAPQPAAGAARHDTGLEEKVRAALAAIVPGRAGLDDDLLAFGITSVDVIRLANAVEQHTGTRPDLKAFYAAPTLRTLLQHTDAPTDAPAPTAPGVWSGWPQLTDPEQRAAFRAARPAHGPAPASRTLPERPPGHLDLRARRRTPRAFDSRPVTLDAFADLLESLRRTDAGGRPAFLYPSAGGLYAVQVHLHVRPGRVQGLPGGLYGYHPDAHDLTPRASDIDLDPGIHLGPANRPLANTAAFTVFLAIDPADSAPLYGCDAEPLALLNAGYIGQLLCHTATETGLALAPVHGIDFDRIRWLLPDGERLVLLHTLLGGIPDRPATEGEPA</sequence>
<comment type="caution">
    <text evidence="11">The sequence shown here is derived from an EMBL/GenBank/DDBJ whole genome shotgun (WGS) entry which is preliminary data.</text>
</comment>
<dbReference type="CDD" id="cd19535">
    <property type="entry name" value="Cyc_NRPS"/>
    <property type="match status" value="1"/>
</dbReference>
<evidence type="ECO:0000256" key="5">
    <source>
        <dbReference type="ARBA" id="ARBA00022450"/>
    </source>
</evidence>
<dbReference type="InterPro" id="IPR000415">
    <property type="entry name" value="Nitroreductase-like"/>
</dbReference>
<dbReference type="InterPro" id="IPR001242">
    <property type="entry name" value="Condensation_dom"/>
</dbReference>
<dbReference type="InterPro" id="IPR020806">
    <property type="entry name" value="PKS_PP-bd"/>
</dbReference>
<evidence type="ECO:0000256" key="9">
    <source>
        <dbReference type="SAM" id="MobiDB-lite"/>
    </source>
</evidence>
<dbReference type="Gene3D" id="3.30.559.30">
    <property type="entry name" value="Nonribosomal peptide synthetase, condensation domain"/>
    <property type="match status" value="2"/>
</dbReference>
<dbReference type="Proteomes" id="UP001272987">
    <property type="component" value="Unassembled WGS sequence"/>
</dbReference>
<dbReference type="InterPro" id="IPR020459">
    <property type="entry name" value="AMP-binding"/>
</dbReference>
<dbReference type="CDD" id="cd02142">
    <property type="entry name" value="McbC_SagB-like_oxidoreductase"/>
    <property type="match status" value="1"/>
</dbReference>
<dbReference type="Pfam" id="PF00881">
    <property type="entry name" value="Nitroreductase"/>
    <property type="match status" value="1"/>
</dbReference>
<evidence type="ECO:0000256" key="1">
    <source>
        <dbReference type="ARBA" id="ARBA00001957"/>
    </source>
</evidence>
<dbReference type="Gene3D" id="3.30.300.30">
    <property type="match status" value="1"/>
</dbReference>
<dbReference type="Gene3D" id="3.30.559.10">
    <property type="entry name" value="Chloramphenicol acetyltransferase-like domain"/>
    <property type="match status" value="2"/>
</dbReference>
<comment type="similarity">
    <text evidence="3">Belongs to the ATP-dependent AMP-binding enzyme family. MbtB subfamily.</text>
</comment>
<dbReference type="EMBL" id="JARAWP010000055">
    <property type="protein sequence ID" value="MDX3025806.1"/>
    <property type="molecule type" value="Genomic_DNA"/>
</dbReference>
<dbReference type="InterPro" id="IPR010071">
    <property type="entry name" value="AA_adenyl_dom"/>
</dbReference>
<feature type="region of interest" description="Disordered" evidence="9">
    <location>
        <begin position="1614"/>
        <end position="1636"/>
    </location>
</feature>
<reference evidence="11 12" key="1">
    <citation type="journal article" date="2023" name="Microb. Genom.">
        <title>Mesoterricola silvestris gen. nov., sp. nov., Mesoterricola sediminis sp. nov., Geothrix oryzae sp. nov., Geothrix edaphica sp. nov., Geothrix rubra sp. nov., and Geothrix limicola sp. nov., six novel members of Acidobacteriota isolated from soils.</title>
        <authorList>
            <person name="Weisberg A.J."/>
            <person name="Pearce E."/>
            <person name="Kramer C.G."/>
            <person name="Chang J.H."/>
            <person name="Clarke C.R."/>
        </authorList>
    </citation>
    <scope>NUCLEOTIDE SEQUENCE [LARGE SCALE GENOMIC DNA]</scope>
    <source>
        <strain evidence="11 12">NB05-1H</strain>
    </source>
</reference>
<dbReference type="InterPro" id="IPR000873">
    <property type="entry name" value="AMP-dep_synth/lig_dom"/>
</dbReference>
<dbReference type="Pfam" id="PF00668">
    <property type="entry name" value="Condensation"/>
    <property type="match status" value="2"/>
</dbReference>
<dbReference type="InterPro" id="IPR025110">
    <property type="entry name" value="AMP-bd_C"/>
</dbReference>
<dbReference type="PANTHER" id="PTHR45527:SF10">
    <property type="entry name" value="PYOCHELIN SYNTHASE PCHF"/>
    <property type="match status" value="1"/>
</dbReference>
<evidence type="ECO:0000256" key="7">
    <source>
        <dbReference type="ARBA" id="ARBA00022598"/>
    </source>
</evidence>
<dbReference type="Gene3D" id="3.40.109.10">
    <property type="entry name" value="NADH Oxidase"/>
    <property type="match status" value="1"/>
</dbReference>
<gene>
    <name evidence="11" type="ORF">PV666_49295</name>
</gene>
<feature type="compositionally biased region" description="Low complexity" evidence="9">
    <location>
        <begin position="1614"/>
        <end position="1625"/>
    </location>
</feature>
<keyword evidence="5" id="KW-0596">Phosphopantetheine</keyword>
<dbReference type="InterPro" id="IPR042099">
    <property type="entry name" value="ANL_N_sf"/>
</dbReference>
<dbReference type="RefSeq" id="WP_319167736.1">
    <property type="nucleotide sequence ID" value="NZ_JARAWP010000055.1"/>
</dbReference>
<dbReference type="InterPro" id="IPR029479">
    <property type="entry name" value="Nitroreductase"/>
</dbReference>
<evidence type="ECO:0000256" key="6">
    <source>
        <dbReference type="ARBA" id="ARBA00022553"/>
    </source>
</evidence>
<protein>
    <recommendedName>
        <fullName evidence="4">Phenyloxazoline synthase MbtB</fullName>
    </recommendedName>
    <alternativeName>
        <fullName evidence="8">Mycobactin synthetase protein B</fullName>
    </alternativeName>
</protein>
<feature type="compositionally biased region" description="Basic and acidic residues" evidence="9">
    <location>
        <begin position="1627"/>
        <end position="1636"/>
    </location>
</feature>
<dbReference type="InterPro" id="IPR009081">
    <property type="entry name" value="PP-bd_ACP"/>
</dbReference>
<evidence type="ECO:0000256" key="4">
    <source>
        <dbReference type="ARBA" id="ARBA00016743"/>
    </source>
</evidence>
<dbReference type="SUPFAM" id="SSF47336">
    <property type="entry name" value="ACP-like"/>
    <property type="match status" value="2"/>
</dbReference>
<evidence type="ECO:0000313" key="12">
    <source>
        <dbReference type="Proteomes" id="UP001272987"/>
    </source>
</evidence>
<keyword evidence="12" id="KW-1185">Reference proteome</keyword>
<dbReference type="PROSITE" id="PS00012">
    <property type="entry name" value="PHOSPHOPANTETHEINE"/>
    <property type="match status" value="1"/>
</dbReference>
<evidence type="ECO:0000259" key="10">
    <source>
        <dbReference type="PROSITE" id="PS50075"/>
    </source>
</evidence>
<dbReference type="InterPro" id="IPR045851">
    <property type="entry name" value="AMP-bd_C_sf"/>
</dbReference>
<comment type="cofactor">
    <cofactor evidence="1">
        <name>pantetheine 4'-phosphate</name>
        <dbReference type="ChEBI" id="CHEBI:47942"/>
    </cofactor>
</comment>
<dbReference type="InterPro" id="IPR006162">
    <property type="entry name" value="Ppantetheine_attach_site"/>
</dbReference>
<dbReference type="Gene3D" id="1.10.1200.10">
    <property type="entry name" value="ACP-like"/>
    <property type="match status" value="2"/>
</dbReference>
<organism evidence="11 12">
    <name type="scientific">Streptomyces acidiscabies</name>
    <dbReference type="NCBI Taxonomy" id="42234"/>
    <lineage>
        <taxon>Bacteria</taxon>
        <taxon>Bacillati</taxon>
        <taxon>Actinomycetota</taxon>
        <taxon>Actinomycetes</taxon>
        <taxon>Kitasatosporales</taxon>
        <taxon>Streptomycetaceae</taxon>
        <taxon>Streptomyces</taxon>
    </lineage>
</organism>
<keyword evidence="7" id="KW-0436">Ligase</keyword>
<dbReference type="InterPro" id="IPR057737">
    <property type="entry name" value="Condensation_MtbB-like"/>
</dbReference>
<dbReference type="Gene3D" id="3.40.50.12780">
    <property type="entry name" value="N-terminal domain of ligase-like"/>
    <property type="match status" value="1"/>
</dbReference>
<dbReference type="PANTHER" id="PTHR45527">
    <property type="entry name" value="NONRIBOSOMAL PEPTIDE SYNTHETASE"/>
    <property type="match status" value="1"/>
</dbReference>
<dbReference type="Pfam" id="PF00550">
    <property type="entry name" value="PP-binding"/>
    <property type="match status" value="2"/>
</dbReference>
<name>A0ABU4MD50_9ACTN</name>
<dbReference type="Pfam" id="PF00501">
    <property type="entry name" value="AMP-binding"/>
    <property type="match status" value="1"/>
</dbReference>
<dbReference type="InterPro" id="IPR036736">
    <property type="entry name" value="ACP-like_sf"/>
</dbReference>
<dbReference type="Pfam" id="PF13193">
    <property type="entry name" value="AMP-binding_C"/>
    <property type="match status" value="1"/>
</dbReference>
<dbReference type="NCBIfam" id="TIGR01733">
    <property type="entry name" value="AA-adenyl-dom"/>
    <property type="match status" value="1"/>
</dbReference>
<dbReference type="PRINTS" id="PR00154">
    <property type="entry name" value="AMPBINDING"/>
</dbReference>
<proteinExistence type="inferred from homology"/>
<dbReference type="InterPro" id="IPR023213">
    <property type="entry name" value="CAT-like_dom_sf"/>
</dbReference>
<dbReference type="SMART" id="SM00823">
    <property type="entry name" value="PKS_PP"/>
    <property type="match status" value="2"/>
</dbReference>